<evidence type="ECO:0000256" key="3">
    <source>
        <dbReference type="ARBA" id="ARBA00022801"/>
    </source>
</evidence>
<dbReference type="InterPro" id="IPR037038">
    <property type="entry name" value="HepT-like_sf"/>
</dbReference>
<protein>
    <submittedName>
        <fullName evidence="5">DUF86 domain-containing protein</fullName>
    </submittedName>
</protein>
<dbReference type="InterPro" id="IPR008201">
    <property type="entry name" value="HepT-like"/>
</dbReference>
<evidence type="ECO:0000313" key="5">
    <source>
        <dbReference type="EMBL" id="HEN43372.1"/>
    </source>
</evidence>
<dbReference type="NCBIfam" id="NF047751">
    <property type="entry name" value="HepT_toxin"/>
    <property type="match status" value="1"/>
</dbReference>
<dbReference type="GO" id="GO:0004540">
    <property type="term" value="F:RNA nuclease activity"/>
    <property type="evidence" value="ECO:0007669"/>
    <property type="project" value="InterPro"/>
</dbReference>
<dbReference type="AlphaFoldDB" id="A0A831UFG5"/>
<proteinExistence type="inferred from homology"/>
<organism evidence="5">
    <name type="scientific">Geobacter metallireducens</name>
    <dbReference type="NCBI Taxonomy" id="28232"/>
    <lineage>
        <taxon>Bacteria</taxon>
        <taxon>Pseudomonadati</taxon>
        <taxon>Thermodesulfobacteriota</taxon>
        <taxon>Desulfuromonadia</taxon>
        <taxon>Geobacterales</taxon>
        <taxon>Geobacteraceae</taxon>
        <taxon>Geobacter</taxon>
    </lineage>
</organism>
<dbReference type="EMBL" id="DSOV01000059">
    <property type="protein sequence ID" value="HEN43372.1"/>
    <property type="molecule type" value="Genomic_DNA"/>
</dbReference>
<sequence>MVDKGLVMRKISQLEIYERQVSEYAGITLAEYQADWKTQRVVERTLQMMIETCADIAAHIIADSAMRVPTTYADTFRVLFENGVIGADTFSVMEKMAKFRNIVVHQYEAVDAEIVLLILRKHLGDFDSFKGAVLQHLGT</sequence>
<comment type="similarity">
    <text evidence="4">Belongs to the HepT RNase toxin family.</text>
</comment>
<evidence type="ECO:0000256" key="2">
    <source>
        <dbReference type="ARBA" id="ARBA00022722"/>
    </source>
</evidence>
<dbReference type="PANTHER" id="PTHR33397">
    <property type="entry name" value="UPF0331 PROTEIN YUTE"/>
    <property type="match status" value="1"/>
</dbReference>
<dbReference type="Pfam" id="PF01934">
    <property type="entry name" value="HepT-like"/>
    <property type="match status" value="1"/>
</dbReference>
<keyword evidence="2" id="KW-0540">Nuclease</keyword>
<accession>A0A831UFG5</accession>
<dbReference type="GO" id="GO:0110001">
    <property type="term" value="C:toxin-antitoxin complex"/>
    <property type="evidence" value="ECO:0007669"/>
    <property type="project" value="InterPro"/>
</dbReference>
<gene>
    <name evidence="5" type="ORF">ENQ87_13570</name>
</gene>
<keyword evidence="1" id="KW-1277">Toxin-antitoxin system</keyword>
<dbReference type="Gene3D" id="1.20.120.580">
    <property type="entry name" value="bsu32300-like"/>
    <property type="match status" value="1"/>
</dbReference>
<keyword evidence="3" id="KW-0378">Hydrolase</keyword>
<dbReference type="GO" id="GO:0016787">
    <property type="term" value="F:hydrolase activity"/>
    <property type="evidence" value="ECO:0007669"/>
    <property type="project" value="UniProtKB-KW"/>
</dbReference>
<name>A0A831UFG5_GEOME</name>
<dbReference type="InterPro" id="IPR052379">
    <property type="entry name" value="Type_VII_TA_RNase"/>
</dbReference>
<dbReference type="PANTHER" id="PTHR33397:SF5">
    <property type="entry name" value="RNASE YUTE-RELATED"/>
    <property type="match status" value="1"/>
</dbReference>
<comment type="caution">
    <text evidence="5">The sequence shown here is derived from an EMBL/GenBank/DDBJ whole genome shotgun (WGS) entry which is preliminary data.</text>
</comment>
<dbReference type="SUPFAM" id="SSF81593">
    <property type="entry name" value="Nucleotidyltransferase substrate binding subunit/domain"/>
    <property type="match status" value="1"/>
</dbReference>
<evidence type="ECO:0000256" key="4">
    <source>
        <dbReference type="ARBA" id="ARBA00024207"/>
    </source>
</evidence>
<reference evidence="5" key="1">
    <citation type="journal article" date="2020" name="mSystems">
        <title>Genome- and Community-Level Interaction Insights into Carbon Utilization and Element Cycling Functions of Hydrothermarchaeota in Hydrothermal Sediment.</title>
        <authorList>
            <person name="Zhou Z."/>
            <person name="Liu Y."/>
            <person name="Xu W."/>
            <person name="Pan J."/>
            <person name="Luo Z.H."/>
            <person name="Li M."/>
        </authorList>
    </citation>
    <scope>NUCLEOTIDE SEQUENCE [LARGE SCALE GENOMIC DNA]</scope>
    <source>
        <strain evidence="5">SpSt-349</strain>
    </source>
</reference>
<evidence type="ECO:0000256" key="1">
    <source>
        <dbReference type="ARBA" id="ARBA00022649"/>
    </source>
</evidence>